<organism evidence="1 2">
    <name type="scientific">Chaetomium tenue</name>
    <dbReference type="NCBI Taxonomy" id="1854479"/>
    <lineage>
        <taxon>Eukaryota</taxon>
        <taxon>Fungi</taxon>
        <taxon>Dikarya</taxon>
        <taxon>Ascomycota</taxon>
        <taxon>Pezizomycotina</taxon>
        <taxon>Sordariomycetes</taxon>
        <taxon>Sordariomycetidae</taxon>
        <taxon>Sordariales</taxon>
        <taxon>Chaetomiaceae</taxon>
        <taxon>Chaetomium</taxon>
    </lineage>
</organism>
<protein>
    <submittedName>
        <fullName evidence="1">Uncharacterized protein</fullName>
    </submittedName>
</protein>
<name>A0ACB7PH95_9PEZI</name>
<evidence type="ECO:0000313" key="2">
    <source>
        <dbReference type="Proteomes" id="UP000724584"/>
    </source>
</evidence>
<evidence type="ECO:0000313" key="1">
    <source>
        <dbReference type="EMBL" id="KAH6640379.1"/>
    </source>
</evidence>
<keyword evidence="2" id="KW-1185">Reference proteome</keyword>
<proteinExistence type="predicted"/>
<accession>A0ACB7PH95</accession>
<comment type="caution">
    <text evidence="1">The sequence shown here is derived from an EMBL/GenBank/DDBJ whole genome shotgun (WGS) entry which is preliminary data.</text>
</comment>
<sequence length="737" mass="82695">MATGVAQNNLLKSPHEDPGSSDLEAALPNYFSRCGLHGRFTCSGPPAPWSSPGEEWIINDLDQRRSINVHVPSINQVDAAFVFEAVEKFIDTLPPGVLEDYDDVYSWAPFYPERTAFPEHLPTVRREELTERRRLGKQLDLVTYLPPSGRMKRAVFKYHLDGTDVATAWHETNCVSSIPPHPNIVPFDALVVASINTVDRVVGFTTRYVPGGTLWENKDYVFKLKYLEQLISVSPLFNFNLAGKVGWEGDMYNRYAFGYKEDRSDVKLVILTVHELITREFCSRPDFQPHELDLSQVTLTKWVAHEDAKLDSLMEAYRWVLDDWVRRRDESEIDHFSKASNPLDWPPLIVDDSMRLDPSFRLGQTRAMMSAYVKKYLTWERPPTVSLPQVLKGKRLLATGEVVQDDGGESGAVGSASHQYGLNSKGQITKIMPRGYYLAQGLIPLGYSSSDDDEGPCELPDGRLVCGPHGFVVCGKCCVDYSFMDDVLSNQGNGDDEEEDDDEVRVEPDFIQHRMGPPLLKGTGRSWPSKFIPSSTTDTPAQLFSGRRQHMRVKRYTHRNDASTVLIRTDGACLDNGQANPKAGWAFWHGVSDEGTQLVAGASLEARGPFGAAAAQTSNRAELRAVIAALRFRHWPGEGFETFVAATDSEYVVEGATKWVKTWIRNGWKTSAGYDVKNKDLWEALLGEVERYSDDGLAIQFWRIPREWNTVADAAAKSAAAQQETPSEWREMMGINI</sequence>
<reference evidence="1 2" key="1">
    <citation type="journal article" date="2021" name="Nat. Commun.">
        <title>Genetic determinants of endophytism in the Arabidopsis root mycobiome.</title>
        <authorList>
            <person name="Mesny F."/>
            <person name="Miyauchi S."/>
            <person name="Thiergart T."/>
            <person name="Pickel B."/>
            <person name="Atanasova L."/>
            <person name="Karlsson M."/>
            <person name="Huettel B."/>
            <person name="Barry K.W."/>
            <person name="Haridas S."/>
            <person name="Chen C."/>
            <person name="Bauer D."/>
            <person name="Andreopoulos W."/>
            <person name="Pangilinan J."/>
            <person name="LaButti K."/>
            <person name="Riley R."/>
            <person name="Lipzen A."/>
            <person name="Clum A."/>
            <person name="Drula E."/>
            <person name="Henrissat B."/>
            <person name="Kohler A."/>
            <person name="Grigoriev I.V."/>
            <person name="Martin F.M."/>
            <person name="Hacquard S."/>
        </authorList>
    </citation>
    <scope>NUCLEOTIDE SEQUENCE [LARGE SCALE GENOMIC DNA]</scope>
    <source>
        <strain evidence="1 2">MPI-SDFR-AT-0079</strain>
    </source>
</reference>
<dbReference type="EMBL" id="JAGIZQ010000002">
    <property type="protein sequence ID" value="KAH6640379.1"/>
    <property type="molecule type" value="Genomic_DNA"/>
</dbReference>
<dbReference type="Proteomes" id="UP000724584">
    <property type="component" value="Unassembled WGS sequence"/>
</dbReference>
<gene>
    <name evidence="1" type="ORF">F5144DRAFT_525850</name>
</gene>